<dbReference type="EMBL" id="CP000321">
    <property type="protein sequence ID" value="ABE65067.1"/>
    <property type="molecule type" value="Genomic_DNA"/>
</dbReference>
<organism evidence="2 3">
    <name type="scientific">Nitrobacter hamburgensis (strain DSM 10229 / NCIMB 13809 / X14)</name>
    <dbReference type="NCBI Taxonomy" id="323097"/>
    <lineage>
        <taxon>Bacteria</taxon>
        <taxon>Pseudomonadati</taxon>
        <taxon>Pseudomonadota</taxon>
        <taxon>Alphaproteobacteria</taxon>
        <taxon>Hyphomicrobiales</taxon>
        <taxon>Nitrobacteraceae</taxon>
        <taxon>Nitrobacter</taxon>
    </lineage>
</organism>
<reference evidence="3" key="1">
    <citation type="submission" date="2006-03" db="EMBL/GenBank/DDBJ databases">
        <title>Complete sequence of plasmid 2 of Nitrobacter hamburgensis X14.</title>
        <authorList>
            <consortium name="US DOE Joint Genome Institute"/>
            <person name="Copeland A."/>
            <person name="Lucas S."/>
            <person name="Lapidus A."/>
            <person name="Barry K."/>
            <person name="Detter J.C."/>
            <person name="Glavina del Rio T."/>
            <person name="Hammon N."/>
            <person name="Israni S."/>
            <person name="Dalin E."/>
            <person name="Tice H."/>
            <person name="Pitluck S."/>
            <person name="Chain P."/>
            <person name="Malfatti S."/>
            <person name="Shin M."/>
            <person name="Vergez L."/>
            <person name="Schmutz J."/>
            <person name="Larimer F."/>
            <person name="Land M."/>
            <person name="Hauser L."/>
            <person name="Kyrpides N."/>
            <person name="Ivanova N."/>
            <person name="Ward B."/>
            <person name="Arp D."/>
            <person name="Klotz M."/>
            <person name="Stein L."/>
            <person name="O'Mullan G."/>
            <person name="Starkenburg S."/>
            <person name="Sayavedra L."/>
            <person name="Poret-Peterson A.T."/>
            <person name="Gentry M.E."/>
            <person name="Bruce D."/>
            <person name="Richardson P."/>
        </authorList>
    </citation>
    <scope>NUCLEOTIDE SEQUENCE [LARGE SCALE GENOMIC DNA]</scope>
    <source>
        <strain evidence="3">DSM 10229 / NCIMB 13809 / X14</strain>
        <plasmid evidence="3">Plasmid pNITHX2</plasmid>
    </source>
</reference>
<dbReference type="Proteomes" id="UP000001953">
    <property type="component" value="Plasmid 2"/>
</dbReference>
<keyword evidence="2" id="KW-0614">Plasmid</keyword>
<evidence type="ECO:0000259" key="1">
    <source>
        <dbReference type="Pfam" id="PF00296"/>
    </source>
</evidence>
<protein>
    <submittedName>
        <fullName evidence="2">Luciferase-like</fullName>
    </submittedName>
</protein>
<dbReference type="HOGENOM" id="CLU_027853_2_1_5"/>
<accession>Q1QFD0</accession>
<feature type="domain" description="Luciferase-like" evidence="1">
    <location>
        <begin position="9"/>
        <end position="258"/>
    </location>
</feature>
<dbReference type="RefSeq" id="WP_011505079.1">
    <property type="nucleotide sequence ID" value="NC_007960.1"/>
</dbReference>
<dbReference type="PANTHER" id="PTHR30137">
    <property type="entry name" value="LUCIFERASE-LIKE MONOOXYGENASE"/>
    <property type="match status" value="1"/>
</dbReference>
<dbReference type="SUPFAM" id="SSF51679">
    <property type="entry name" value="Bacterial luciferase-like"/>
    <property type="match status" value="1"/>
</dbReference>
<dbReference type="GO" id="GO:0016705">
    <property type="term" value="F:oxidoreductase activity, acting on paired donors, with incorporation or reduction of molecular oxygen"/>
    <property type="evidence" value="ECO:0007669"/>
    <property type="project" value="InterPro"/>
</dbReference>
<dbReference type="KEGG" id="nha:Nham_4485"/>
<name>Q1QFD0_NITHX</name>
<sequence>MKKIGFLSFGHWTPSSQSQTRSAADALLQSIDLAVAAEALGADGAYFRVHHFARQLASPFPLLAAVGAKTSRIEIGTAVIDMRYENPHYMVEDAGAADLIAGGRLQLGISRGSPEQVIDGWRYFGYQPAEGQSDADMGRRHAEVFLDLLRGEGFAQPNPRPMFSNPPGLLRVEPHSDGLRGRIWWGASSNATAIWAAKLGMNLQSSTLKNDETGEPFHMQQAAQIRAFRAAWKETGHIREPRVSVSRSIFALLDDRDRAYFGRGGEEKDQVGFIDEKTRAIFGRSYAAEPDVLIEQLKTDEAIAEADTLLLTAPNQLGVAYNTHVIEAILAHVAPALGWR</sequence>
<dbReference type="OrthoDB" id="7903015at2"/>
<dbReference type="Gene3D" id="3.20.20.30">
    <property type="entry name" value="Luciferase-like domain"/>
    <property type="match status" value="1"/>
</dbReference>
<evidence type="ECO:0000313" key="3">
    <source>
        <dbReference type="Proteomes" id="UP000001953"/>
    </source>
</evidence>
<proteinExistence type="predicted"/>
<dbReference type="AlphaFoldDB" id="Q1QFD0"/>
<dbReference type="InterPro" id="IPR036661">
    <property type="entry name" value="Luciferase-like_sf"/>
</dbReference>
<evidence type="ECO:0000313" key="2">
    <source>
        <dbReference type="EMBL" id="ABE65067.1"/>
    </source>
</evidence>
<geneLocation type="plasmid" evidence="3">
    <name>pNITHX2</name>
</geneLocation>
<dbReference type="InterPro" id="IPR050766">
    <property type="entry name" value="Bact_Lucif_Oxidored"/>
</dbReference>
<dbReference type="InterPro" id="IPR011251">
    <property type="entry name" value="Luciferase-like_dom"/>
</dbReference>
<gene>
    <name evidence="2" type="ordered locus">Nham_4485</name>
</gene>
<dbReference type="eggNOG" id="COG2141">
    <property type="taxonomic scope" value="Bacteria"/>
</dbReference>
<dbReference type="Pfam" id="PF00296">
    <property type="entry name" value="Bac_luciferase"/>
    <property type="match status" value="1"/>
</dbReference>
<dbReference type="GO" id="GO:0005829">
    <property type="term" value="C:cytosol"/>
    <property type="evidence" value="ECO:0007669"/>
    <property type="project" value="TreeGrafter"/>
</dbReference>
<keyword evidence="3" id="KW-1185">Reference proteome</keyword>
<dbReference type="PANTHER" id="PTHR30137:SF15">
    <property type="entry name" value="BLL6902 PROTEIN"/>
    <property type="match status" value="1"/>
</dbReference>